<keyword evidence="4" id="KW-1185">Reference proteome</keyword>
<dbReference type="Pfam" id="PF12840">
    <property type="entry name" value="HTH_20"/>
    <property type="match status" value="1"/>
</dbReference>
<evidence type="ECO:0000256" key="1">
    <source>
        <dbReference type="ARBA" id="ARBA00006817"/>
    </source>
</evidence>
<dbReference type="InterPro" id="IPR001845">
    <property type="entry name" value="HTH_ArsR_DNA-bd_dom"/>
</dbReference>
<dbReference type="InterPro" id="IPR036390">
    <property type="entry name" value="WH_DNA-bd_sf"/>
</dbReference>
<dbReference type="InterPro" id="IPR036388">
    <property type="entry name" value="WH-like_DNA-bd_sf"/>
</dbReference>
<dbReference type="PROSITE" id="PS50987">
    <property type="entry name" value="HTH_ARSR_2"/>
    <property type="match status" value="1"/>
</dbReference>
<dbReference type="RefSeq" id="WP_279965533.1">
    <property type="nucleotide sequence ID" value="NZ_CP122537.1"/>
</dbReference>
<sequence>MDSVFKALADPSRRDLLDALRREDGQTLSQLEAALPMSRFGTAKHLKVLEEAGLVTRVKRGRFTHHYLNAVPLAEALGRWIEPYKMAPAVRGVLDLKARLEGTMEPKPDYVMSTFIRCTQDALWDALTQAEAARHYHPFTPEAVRDGDALVYKLPDGSDMLVCRERSLTPKTRIEATFEPKWAPDIPASRFVWLIDPQGEFCRLTIEHYDIPPGGEGYVEGWERLVAGLKTWLETGESVRFSEGAA</sequence>
<gene>
    <name evidence="3" type="ORF">P8627_00545</name>
</gene>
<dbReference type="Gene3D" id="3.30.530.20">
    <property type="match status" value="1"/>
</dbReference>
<proteinExistence type="inferred from homology"/>
<dbReference type="PRINTS" id="PR00778">
    <property type="entry name" value="HTHARSR"/>
</dbReference>
<name>A0ABY8LDU1_9RHOB</name>
<protein>
    <submittedName>
        <fullName evidence="3">Metalloregulator ArsR/SmtB family transcription factor</fullName>
    </submittedName>
</protein>
<dbReference type="SUPFAM" id="SSF55961">
    <property type="entry name" value="Bet v1-like"/>
    <property type="match status" value="1"/>
</dbReference>
<dbReference type="EMBL" id="CP122537">
    <property type="protein sequence ID" value="WGH78782.1"/>
    <property type="molecule type" value="Genomic_DNA"/>
</dbReference>
<dbReference type="PANTHER" id="PTHR38600:SF1">
    <property type="entry name" value="TRANSCRIPTIONAL REGULATORY PROTEIN"/>
    <property type="match status" value="1"/>
</dbReference>
<dbReference type="InterPro" id="IPR013538">
    <property type="entry name" value="ASHA1/2-like_C"/>
</dbReference>
<dbReference type="InterPro" id="IPR023393">
    <property type="entry name" value="START-like_dom_sf"/>
</dbReference>
<evidence type="ECO:0000259" key="2">
    <source>
        <dbReference type="PROSITE" id="PS50987"/>
    </source>
</evidence>
<dbReference type="Pfam" id="PF08327">
    <property type="entry name" value="AHSA1"/>
    <property type="match status" value="1"/>
</dbReference>
<dbReference type="SMART" id="SM00418">
    <property type="entry name" value="HTH_ARSR"/>
    <property type="match status" value="1"/>
</dbReference>
<dbReference type="NCBIfam" id="NF033788">
    <property type="entry name" value="HTH_metalloreg"/>
    <property type="match status" value="1"/>
</dbReference>
<reference evidence="3 4" key="1">
    <citation type="submission" date="2023-04" db="EMBL/GenBank/DDBJ databases">
        <title>Jannaschia ovalis sp. nov., a marine bacterium isolated from sea tidal flat.</title>
        <authorList>
            <person name="Kwon D.Y."/>
            <person name="Kim J.-J."/>
        </authorList>
    </citation>
    <scope>NUCLEOTIDE SEQUENCE [LARGE SCALE GENOMIC DNA]</scope>
    <source>
        <strain evidence="3 4">GRR-S6-38</strain>
    </source>
</reference>
<dbReference type="InterPro" id="IPR011991">
    <property type="entry name" value="ArsR-like_HTH"/>
</dbReference>
<dbReference type="SUPFAM" id="SSF46785">
    <property type="entry name" value="Winged helix' DNA-binding domain"/>
    <property type="match status" value="1"/>
</dbReference>
<dbReference type="Proteomes" id="UP001243420">
    <property type="component" value="Chromosome"/>
</dbReference>
<organism evidence="3 4">
    <name type="scientific">Jannaschia ovalis</name>
    <dbReference type="NCBI Taxonomy" id="3038773"/>
    <lineage>
        <taxon>Bacteria</taxon>
        <taxon>Pseudomonadati</taxon>
        <taxon>Pseudomonadota</taxon>
        <taxon>Alphaproteobacteria</taxon>
        <taxon>Rhodobacterales</taxon>
        <taxon>Roseobacteraceae</taxon>
        <taxon>Jannaschia</taxon>
    </lineage>
</organism>
<dbReference type="Gene3D" id="1.10.10.10">
    <property type="entry name" value="Winged helix-like DNA-binding domain superfamily/Winged helix DNA-binding domain"/>
    <property type="match status" value="1"/>
</dbReference>
<evidence type="ECO:0000313" key="3">
    <source>
        <dbReference type="EMBL" id="WGH78782.1"/>
    </source>
</evidence>
<feature type="domain" description="HTH arsR-type" evidence="2">
    <location>
        <begin position="1"/>
        <end position="88"/>
    </location>
</feature>
<dbReference type="CDD" id="cd00090">
    <property type="entry name" value="HTH_ARSR"/>
    <property type="match status" value="1"/>
</dbReference>
<dbReference type="PANTHER" id="PTHR38600">
    <property type="entry name" value="TRANSCRIPTIONAL REGULATORY PROTEIN"/>
    <property type="match status" value="1"/>
</dbReference>
<comment type="similarity">
    <text evidence="1">Belongs to the AHA1 family.</text>
</comment>
<accession>A0ABY8LDU1</accession>
<evidence type="ECO:0000313" key="4">
    <source>
        <dbReference type="Proteomes" id="UP001243420"/>
    </source>
</evidence>